<gene>
    <name evidence="3" type="ORF">PZE19_04080</name>
</gene>
<evidence type="ECO:0000256" key="1">
    <source>
        <dbReference type="SAM" id="MobiDB-lite"/>
    </source>
</evidence>
<keyword evidence="4" id="KW-1185">Reference proteome</keyword>
<accession>A0ABT6F5S3</accession>
<protein>
    <submittedName>
        <fullName evidence="3">PilZ domain-containing protein</fullName>
    </submittedName>
</protein>
<dbReference type="EMBL" id="JARRAG010000001">
    <property type="protein sequence ID" value="MDG3002933.1"/>
    <property type="molecule type" value="Genomic_DNA"/>
</dbReference>
<evidence type="ECO:0000259" key="2">
    <source>
        <dbReference type="Pfam" id="PF07238"/>
    </source>
</evidence>
<reference evidence="3 4" key="1">
    <citation type="submission" date="2023-03" db="EMBL/GenBank/DDBJ databases">
        <title>Paludisphaera mucosa sp. nov. a novel planctomycete from northern fen.</title>
        <authorList>
            <person name="Ivanova A."/>
        </authorList>
    </citation>
    <scope>NUCLEOTIDE SEQUENCE [LARGE SCALE GENOMIC DNA]</scope>
    <source>
        <strain evidence="3 4">Pla2</strain>
    </source>
</reference>
<name>A0ABT6F5S3_9BACT</name>
<dbReference type="InterPro" id="IPR009875">
    <property type="entry name" value="PilZ_domain"/>
</dbReference>
<proteinExistence type="predicted"/>
<feature type="region of interest" description="Disordered" evidence="1">
    <location>
        <begin position="1"/>
        <end position="24"/>
    </location>
</feature>
<organism evidence="3 4">
    <name type="scientific">Paludisphaera mucosa</name>
    <dbReference type="NCBI Taxonomy" id="3030827"/>
    <lineage>
        <taxon>Bacteria</taxon>
        <taxon>Pseudomonadati</taxon>
        <taxon>Planctomycetota</taxon>
        <taxon>Planctomycetia</taxon>
        <taxon>Isosphaerales</taxon>
        <taxon>Isosphaeraceae</taxon>
        <taxon>Paludisphaera</taxon>
    </lineage>
</organism>
<feature type="compositionally biased region" description="Basic and acidic residues" evidence="1">
    <location>
        <begin position="1"/>
        <end position="13"/>
    </location>
</feature>
<sequence>MSTQKKPIEEIVGRSRRGGGPHISLERRQEPRLPAVDYRIWVGRWSSLREFATVAARVENISRGGVRLLTTEPFVESDDVWLRLASPEYDGCVCAEVLRVSATGDGDYLSRLRFYEPCPDPFFDVVTKGLRDCGASNVGDDSSTGIADEGA</sequence>
<comment type="caution">
    <text evidence="3">The sequence shown here is derived from an EMBL/GenBank/DDBJ whole genome shotgun (WGS) entry which is preliminary data.</text>
</comment>
<evidence type="ECO:0000313" key="3">
    <source>
        <dbReference type="EMBL" id="MDG3002933.1"/>
    </source>
</evidence>
<dbReference type="Proteomes" id="UP001216907">
    <property type="component" value="Unassembled WGS sequence"/>
</dbReference>
<dbReference type="Pfam" id="PF07238">
    <property type="entry name" value="PilZ"/>
    <property type="match status" value="1"/>
</dbReference>
<evidence type="ECO:0000313" key="4">
    <source>
        <dbReference type="Proteomes" id="UP001216907"/>
    </source>
</evidence>
<dbReference type="RefSeq" id="WP_277859292.1">
    <property type="nucleotide sequence ID" value="NZ_JARRAG010000001.1"/>
</dbReference>
<feature type="domain" description="PilZ" evidence="2">
    <location>
        <begin position="26"/>
        <end position="114"/>
    </location>
</feature>